<dbReference type="PANTHER" id="PTHR13018:SF139">
    <property type="entry name" value="PHOSPHATE METABOLISM PROTEIN 7"/>
    <property type="match status" value="1"/>
</dbReference>
<feature type="transmembrane region" description="Helical" evidence="2">
    <location>
        <begin position="208"/>
        <end position="230"/>
    </location>
</feature>
<reference evidence="5" key="1">
    <citation type="submission" date="2023-04" db="EMBL/GenBank/DDBJ databases">
        <title>Ambrosiozyma monospora NBRC 1965.</title>
        <authorList>
            <person name="Ichikawa N."/>
            <person name="Sato H."/>
            <person name="Tonouchi N."/>
        </authorList>
    </citation>
    <scope>NUCLEOTIDE SEQUENCE</scope>
    <source>
        <strain evidence="5">NBRC 1965</strain>
    </source>
</reference>
<dbReference type="PANTHER" id="PTHR13018">
    <property type="entry name" value="PROBABLE MEMBRANE PROTEIN DUF221-RELATED"/>
    <property type="match status" value="1"/>
</dbReference>
<comment type="caution">
    <text evidence="5">The sequence shown here is derived from an EMBL/GenBank/DDBJ whole genome shotgun (WGS) entry which is preliminary data.</text>
</comment>
<feature type="region of interest" description="Disordered" evidence="1">
    <location>
        <begin position="303"/>
        <end position="351"/>
    </location>
</feature>
<dbReference type="InterPro" id="IPR003864">
    <property type="entry name" value="CSC1/OSCA1-like_7TM"/>
</dbReference>
<keyword evidence="2" id="KW-0812">Transmembrane</keyword>
<dbReference type="OrthoDB" id="1076608at2759"/>
<evidence type="ECO:0000313" key="5">
    <source>
        <dbReference type="EMBL" id="GMG47104.1"/>
    </source>
</evidence>
<keyword evidence="2" id="KW-0472">Membrane</keyword>
<organism evidence="5 6">
    <name type="scientific">Ambrosiozyma monospora</name>
    <name type="common">Yeast</name>
    <name type="synonym">Endomycopsis monosporus</name>
    <dbReference type="NCBI Taxonomy" id="43982"/>
    <lineage>
        <taxon>Eukaryota</taxon>
        <taxon>Fungi</taxon>
        <taxon>Dikarya</taxon>
        <taxon>Ascomycota</taxon>
        <taxon>Saccharomycotina</taxon>
        <taxon>Pichiomycetes</taxon>
        <taxon>Pichiales</taxon>
        <taxon>Pichiaceae</taxon>
        <taxon>Ambrosiozyma</taxon>
    </lineage>
</organism>
<dbReference type="AlphaFoldDB" id="A0A9W7DI72"/>
<feature type="compositionally biased region" description="Polar residues" evidence="1">
    <location>
        <begin position="336"/>
        <end position="347"/>
    </location>
</feature>
<dbReference type="GO" id="GO:0005886">
    <property type="term" value="C:plasma membrane"/>
    <property type="evidence" value="ECO:0007669"/>
    <property type="project" value="TreeGrafter"/>
</dbReference>
<accession>A0A9W7DI72</accession>
<proteinExistence type="predicted"/>
<dbReference type="Pfam" id="PF02714">
    <property type="entry name" value="RSN1_7TM"/>
    <property type="match status" value="1"/>
</dbReference>
<feature type="transmembrane region" description="Helical" evidence="2">
    <location>
        <begin position="152"/>
        <end position="170"/>
    </location>
</feature>
<feature type="domain" description="10TM putative phosphate transporter extracellular tail" evidence="4">
    <location>
        <begin position="402"/>
        <end position="490"/>
    </location>
</feature>
<evidence type="ECO:0000256" key="1">
    <source>
        <dbReference type="SAM" id="MobiDB-lite"/>
    </source>
</evidence>
<keyword evidence="6" id="KW-1185">Reference proteome</keyword>
<protein>
    <submittedName>
        <fullName evidence="5">Unnamed protein product</fullName>
    </submittedName>
</protein>
<dbReference type="InterPro" id="IPR022257">
    <property type="entry name" value="PHM7_ext"/>
</dbReference>
<dbReference type="GO" id="GO:0005227">
    <property type="term" value="F:calcium-activated cation channel activity"/>
    <property type="evidence" value="ECO:0007669"/>
    <property type="project" value="InterPro"/>
</dbReference>
<gene>
    <name evidence="5" type="ORF">Amon01_000694000</name>
</gene>
<dbReference type="Pfam" id="PF12621">
    <property type="entry name" value="PHM7_ext"/>
    <property type="match status" value="1"/>
</dbReference>
<keyword evidence="2" id="KW-1133">Transmembrane helix</keyword>
<feature type="transmembrane region" description="Helical" evidence="2">
    <location>
        <begin position="6"/>
        <end position="29"/>
    </location>
</feature>
<feature type="domain" description="CSC1/OSCA1-like 7TM region" evidence="3">
    <location>
        <begin position="2"/>
        <end position="230"/>
    </location>
</feature>
<evidence type="ECO:0000259" key="4">
    <source>
        <dbReference type="Pfam" id="PF12621"/>
    </source>
</evidence>
<feature type="transmembrane region" description="Helical" evidence="2">
    <location>
        <begin position="176"/>
        <end position="196"/>
    </location>
</feature>
<dbReference type="EMBL" id="BSXU01004734">
    <property type="protein sequence ID" value="GMG47104.1"/>
    <property type="molecule type" value="Genomic_DNA"/>
</dbReference>
<name>A0A9W7DI72_AMBMO</name>
<evidence type="ECO:0000313" key="6">
    <source>
        <dbReference type="Proteomes" id="UP001165063"/>
    </source>
</evidence>
<feature type="region of interest" description="Disordered" evidence="1">
    <location>
        <begin position="478"/>
        <end position="497"/>
    </location>
</feature>
<evidence type="ECO:0000256" key="2">
    <source>
        <dbReference type="SAM" id="Phobius"/>
    </source>
</evidence>
<feature type="transmembrane region" description="Helical" evidence="2">
    <location>
        <begin position="98"/>
        <end position="131"/>
    </location>
</feature>
<dbReference type="InterPro" id="IPR045122">
    <property type="entry name" value="Csc1-like"/>
</dbReference>
<feature type="transmembrane region" description="Helical" evidence="2">
    <location>
        <begin position="236"/>
        <end position="256"/>
    </location>
</feature>
<evidence type="ECO:0000259" key="3">
    <source>
        <dbReference type="Pfam" id="PF02714"/>
    </source>
</evidence>
<sequence length="497" mass="55058">MPHVLMGIITGLLPTILLSVLMSLLPPFIRKMGKIGGCMSVQATEQWCQQWYFGFQVVQVFLVTTCTSAAASTISSIIKNPSKAMDLLGQYLPPASNFYISYLLLQGLSISSGALAQIVALILSFVLGRILDNTPRKKWNRYNVLGTPSWGTTYAVYGLFTVILLCYSIIAPIIIAFTVVSYFLIYVAFLYNLIYVNGHTYDSRGRNYPLAMFEVFVGLYLAEICLMALFVMRKNWPCVVLEAIFLGFTVACHLLFRWKFEPLLDTVPVGAFREVDSGLVGAYNMRDQGLKEIKQEGKAYFTGPGSELNDDAATTNGSPAVGKDPFGTPAQDNRKSFGSTDTNSQQGYDKKNSLDSQAVGAHGQGASANETDIEKNGHGGHFNVKQYAQPSTFSHMIKKLISPKKFLSFNYCRSIMPDSYMESVPPSYSESVTYDDPASVNEEPKIWFVRDSQGLSTQFLDKLDGKLLATDSNAVLEDDGKFDYTGNPPDYEEEVQY</sequence>
<dbReference type="Proteomes" id="UP001165063">
    <property type="component" value="Unassembled WGS sequence"/>
</dbReference>